<keyword evidence="1" id="KW-0808">Transferase</keyword>
<evidence type="ECO:0000313" key="4">
    <source>
        <dbReference type="EMBL" id="RAK39501.1"/>
    </source>
</evidence>
<keyword evidence="2" id="KW-0418">Kinase</keyword>
<reference evidence="4 5" key="1">
    <citation type="submission" date="2018-06" db="EMBL/GenBank/DDBJ databases">
        <title>Genomic Encyclopedia of Type Strains, Phase III (KMG-III): the genomes of soil and plant-associated and newly described type strains.</title>
        <authorList>
            <person name="Whitman W."/>
        </authorList>
    </citation>
    <scope>NUCLEOTIDE SEQUENCE [LARGE SCALE GENOMIC DNA]</scope>
    <source>
        <strain evidence="4 5">CGMCC 4.7090</strain>
    </source>
</reference>
<evidence type="ECO:0000313" key="5">
    <source>
        <dbReference type="Proteomes" id="UP000249341"/>
    </source>
</evidence>
<dbReference type="Proteomes" id="UP000249341">
    <property type="component" value="Unassembled WGS sequence"/>
</dbReference>
<comment type="caution">
    <text evidence="4">The sequence shown here is derived from an EMBL/GenBank/DDBJ whole genome shotgun (WGS) entry which is preliminary data.</text>
</comment>
<proteinExistence type="predicted"/>
<name>A0A327ZM07_9ACTN</name>
<accession>A0A327ZM07</accession>
<evidence type="ECO:0000259" key="3">
    <source>
        <dbReference type="Pfam" id="PF07804"/>
    </source>
</evidence>
<dbReference type="RefSeq" id="WP_181557758.1">
    <property type="nucleotide sequence ID" value="NZ_JACHWI010000001.1"/>
</dbReference>
<feature type="domain" description="HipA-like C-terminal" evidence="3">
    <location>
        <begin position="1"/>
        <end position="97"/>
    </location>
</feature>
<keyword evidence="5" id="KW-1185">Reference proteome</keyword>
<gene>
    <name evidence="4" type="ORF">B0I29_10437</name>
</gene>
<dbReference type="AlphaFoldDB" id="A0A327ZM07"/>
<organism evidence="4 5">
    <name type="scientific">Actinoplanes lutulentus</name>
    <dbReference type="NCBI Taxonomy" id="1287878"/>
    <lineage>
        <taxon>Bacteria</taxon>
        <taxon>Bacillati</taxon>
        <taxon>Actinomycetota</taxon>
        <taxon>Actinomycetes</taxon>
        <taxon>Micromonosporales</taxon>
        <taxon>Micromonosporaceae</taxon>
        <taxon>Actinoplanes</taxon>
    </lineage>
</organism>
<evidence type="ECO:0000256" key="2">
    <source>
        <dbReference type="ARBA" id="ARBA00022777"/>
    </source>
</evidence>
<protein>
    <submittedName>
        <fullName evidence="4">HipA-like protein</fullName>
    </submittedName>
</protein>
<dbReference type="Pfam" id="PF07804">
    <property type="entry name" value="HipA_C"/>
    <property type="match status" value="1"/>
</dbReference>
<dbReference type="GO" id="GO:0016301">
    <property type="term" value="F:kinase activity"/>
    <property type="evidence" value="ECO:0007669"/>
    <property type="project" value="UniProtKB-KW"/>
</dbReference>
<dbReference type="EMBL" id="QLMJ01000004">
    <property type="protein sequence ID" value="RAK39501.1"/>
    <property type="molecule type" value="Genomic_DNA"/>
</dbReference>
<evidence type="ECO:0000256" key="1">
    <source>
        <dbReference type="ARBA" id="ARBA00022679"/>
    </source>
</evidence>
<sequence length="127" mass="14150">MVAIVLMGNGDAHLKNWSLRYARSGSITLGPAYDFVSTIVYQPFRADTLALNLDRSKEFTSVTPATFRRFGERIGYPQPESLATLAAEFVEKMRETWSALSPDLPLSAEMSNLINGRLRDLPLARTV</sequence>
<dbReference type="InterPro" id="IPR012893">
    <property type="entry name" value="HipA-like_C"/>
</dbReference>
<dbReference type="Gene3D" id="1.10.1070.20">
    <property type="match status" value="1"/>
</dbReference>